<proteinExistence type="predicted"/>
<name>A0A2M9G7I5_9PROT</name>
<evidence type="ECO:0008006" key="3">
    <source>
        <dbReference type="Google" id="ProtNLM"/>
    </source>
</evidence>
<protein>
    <recommendedName>
        <fullName evidence="3">VWFA domain-containing protein</fullName>
    </recommendedName>
</protein>
<sequence>MVGLLALLPQAPARAQAVDVAIVLAVDVSASVDAGEYGLQMRGVAEAIAHPTVTDAIEQGEVGAVALSLVQWSSDAEQAVVVPWTRIDGAASAQGLAARIWSAPRAFRFRGTKIGAALRFCFGHLDRAPFPAARRVVDLSGDGVNRGPPLLRETRAEAIRRGITVNGLPILSDEPRLGQYFQDWLIAGPGAFVIAADSFEAFRPAMVRKLVREIRGMPMVSKR</sequence>
<evidence type="ECO:0000313" key="1">
    <source>
        <dbReference type="EMBL" id="PJK31687.1"/>
    </source>
</evidence>
<evidence type="ECO:0000313" key="2">
    <source>
        <dbReference type="Proteomes" id="UP000229498"/>
    </source>
</evidence>
<dbReference type="InterPro" id="IPR036465">
    <property type="entry name" value="vWFA_dom_sf"/>
</dbReference>
<gene>
    <name evidence="1" type="ORF">CVT23_01165</name>
</gene>
<organism evidence="1 2">
    <name type="scientific">Minwuia thermotolerans</name>
    <dbReference type="NCBI Taxonomy" id="2056226"/>
    <lineage>
        <taxon>Bacteria</taxon>
        <taxon>Pseudomonadati</taxon>
        <taxon>Pseudomonadota</taxon>
        <taxon>Alphaproteobacteria</taxon>
        <taxon>Minwuiales</taxon>
        <taxon>Minwuiaceae</taxon>
        <taxon>Minwuia</taxon>
    </lineage>
</organism>
<keyword evidence="2" id="KW-1185">Reference proteome</keyword>
<dbReference type="RefSeq" id="WP_109794513.1">
    <property type="nucleotide sequence ID" value="NZ_PHIG01000004.1"/>
</dbReference>
<dbReference type="Gene3D" id="3.40.50.410">
    <property type="entry name" value="von Willebrand factor, type A domain"/>
    <property type="match status" value="1"/>
</dbReference>
<dbReference type="Pfam" id="PF06707">
    <property type="entry name" value="DUF1194"/>
    <property type="match status" value="1"/>
</dbReference>
<comment type="caution">
    <text evidence="1">The sequence shown here is derived from an EMBL/GenBank/DDBJ whole genome shotgun (WGS) entry which is preliminary data.</text>
</comment>
<dbReference type="SUPFAM" id="SSF53300">
    <property type="entry name" value="vWA-like"/>
    <property type="match status" value="1"/>
</dbReference>
<dbReference type="OrthoDB" id="9792179at2"/>
<dbReference type="InterPro" id="IPR010607">
    <property type="entry name" value="DUF1194"/>
</dbReference>
<dbReference type="AlphaFoldDB" id="A0A2M9G7I5"/>
<dbReference type="EMBL" id="PHIG01000004">
    <property type="protein sequence ID" value="PJK31687.1"/>
    <property type="molecule type" value="Genomic_DNA"/>
</dbReference>
<dbReference type="CDD" id="cd00198">
    <property type="entry name" value="vWFA"/>
    <property type="match status" value="1"/>
</dbReference>
<reference evidence="1 2" key="1">
    <citation type="submission" date="2017-11" db="EMBL/GenBank/DDBJ databases">
        <title>Draft genome sequence of Rhizobiales bacterium SY3-13.</title>
        <authorList>
            <person name="Sun C."/>
        </authorList>
    </citation>
    <scope>NUCLEOTIDE SEQUENCE [LARGE SCALE GENOMIC DNA]</scope>
    <source>
        <strain evidence="1 2">SY3-13</strain>
    </source>
</reference>
<dbReference type="Proteomes" id="UP000229498">
    <property type="component" value="Unassembled WGS sequence"/>
</dbReference>
<accession>A0A2M9G7I5</accession>